<organism evidence="1">
    <name type="scientific">Candidatus Kentrum eta</name>
    <dbReference type="NCBI Taxonomy" id="2126337"/>
    <lineage>
        <taxon>Bacteria</taxon>
        <taxon>Pseudomonadati</taxon>
        <taxon>Pseudomonadota</taxon>
        <taxon>Gammaproteobacteria</taxon>
        <taxon>Candidatus Kentrum</taxon>
    </lineage>
</organism>
<dbReference type="AlphaFoldDB" id="A0A450VPS0"/>
<accession>A0A450VPS0</accession>
<protein>
    <submittedName>
        <fullName evidence="1">Uncharacterized protein</fullName>
    </submittedName>
</protein>
<dbReference type="EMBL" id="CAADFJ010000665">
    <property type="protein sequence ID" value="VFK09970.1"/>
    <property type="molecule type" value="Genomic_DNA"/>
</dbReference>
<evidence type="ECO:0000313" key="1">
    <source>
        <dbReference type="EMBL" id="VFK06780.1"/>
    </source>
</evidence>
<sequence>MIYPSAMLKCAKGMFNDGSTFFHHIRILFHACFVSFHDIFIYPTAYLPEFGFISQAL</sequence>
<evidence type="ECO:0000313" key="2">
    <source>
        <dbReference type="EMBL" id="VFK09970.1"/>
    </source>
</evidence>
<gene>
    <name evidence="1" type="ORF">BECKH772A_GA0070896_106711</name>
    <name evidence="2" type="ORF">BECKH772C_GA0070978_106651</name>
</gene>
<proteinExistence type="predicted"/>
<dbReference type="EMBL" id="CAADFG010000671">
    <property type="protein sequence ID" value="VFK06780.1"/>
    <property type="molecule type" value="Genomic_DNA"/>
</dbReference>
<reference evidence="1" key="1">
    <citation type="submission" date="2019-02" db="EMBL/GenBank/DDBJ databases">
        <authorList>
            <person name="Gruber-Vodicka R. H."/>
            <person name="Seah K. B. B."/>
        </authorList>
    </citation>
    <scope>NUCLEOTIDE SEQUENCE</scope>
    <source>
        <strain evidence="2">BECK_SA2B12</strain>
        <strain evidence="1">BECK_SA2B15</strain>
    </source>
</reference>
<name>A0A450VPS0_9GAMM</name>